<dbReference type="Pfam" id="PF08487">
    <property type="entry name" value="VIT"/>
    <property type="match status" value="1"/>
</dbReference>
<evidence type="ECO:0000259" key="3">
    <source>
        <dbReference type="PROSITE" id="PS51468"/>
    </source>
</evidence>
<comment type="caution">
    <text evidence="4">The sequence shown here is derived from an EMBL/GenBank/DDBJ whole genome shotgun (WGS) entry which is preliminary data.</text>
</comment>
<evidence type="ECO:0000259" key="2">
    <source>
        <dbReference type="PROSITE" id="PS50234"/>
    </source>
</evidence>
<evidence type="ECO:0000313" key="5">
    <source>
        <dbReference type="Proteomes" id="UP000613740"/>
    </source>
</evidence>
<feature type="domain" description="VIT" evidence="3">
    <location>
        <begin position="19"/>
        <end position="149"/>
    </location>
</feature>
<feature type="region of interest" description="Disordered" evidence="1">
    <location>
        <begin position="852"/>
        <end position="893"/>
    </location>
</feature>
<proteinExistence type="predicted"/>
<dbReference type="PANTHER" id="PTHR45737:SF6">
    <property type="entry name" value="VON WILLEBRAND FACTOR A DOMAIN-CONTAINING PROTEIN 5A"/>
    <property type="match status" value="1"/>
</dbReference>
<dbReference type="EMBL" id="JAEHOD010000031">
    <property type="protein sequence ID" value="KAG2443278.1"/>
    <property type="molecule type" value="Genomic_DNA"/>
</dbReference>
<evidence type="ECO:0000313" key="4">
    <source>
        <dbReference type="EMBL" id="KAG2443278.1"/>
    </source>
</evidence>
<reference evidence="4" key="1">
    <citation type="journal article" date="2020" name="bioRxiv">
        <title>Comparative genomics of Chlamydomonas.</title>
        <authorList>
            <person name="Craig R.J."/>
            <person name="Hasan A.R."/>
            <person name="Ness R.W."/>
            <person name="Keightley P.D."/>
        </authorList>
    </citation>
    <scope>NUCLEOTIDE SEQUENCE</scope>
    <source>
        <strain evidence="4">CCAP 11/173</strain>
    </source>
</reference>
<organism evidence="4 5">
    <name type="scientific">Chlamydomonas schloesseri</name>
    <dbReference type="NCBI Taxonomy" id="2026947"/>
    <lineage>
        <taxon>Eukaryota</taxon>
        <taxon>Viridiplantae</taxon>
        <taxon>Chlorophyta</taxon>
        <taxon>core chlorophytes</taxon>
        <taxon>Chlorophyceae</taxon>
        <taxon>CS clade</taxon>
        <taxon>Chlamydomonadales</taxon>
        <taxon>Chlamydomonadaceae</taxon>
        <taxon>Chlamydomonas</taxon>
    </lineage>
</organism>
<dbReference type="InterPro" id="IPR013694">
    <property type="entry name" value="VIT"/>
</dbReference>
<accession>A0A835W9I8</accession>
<dbReference type="InterPro" id="IPR036465">
    <property type="entry name" value="vWFA_dom_sf"/>
</dbReference>
<dbReference type="Pfam" id="PF13768">
    <property type="entry name" value="VWA_3"/>
    <property type="match status" value="1"/>
</dbReference>
<dbReference type="SMART" id="SM00609">
    <property type="entry name" value="VIT"/>
    <property type="match status" value="1"/>
</dbReference>
<dbReference type="SMART" id="SM00327">
    <property type="entry name" value="VWA"/>
    <property type="match status" value="1"/>
</dbReference>
<dbReference type="SUPFAM" id="SSF53300">
    <property type="entry name" value="vWA-like"/>
    <property type="match status" value="1"/>
</dbReference>
<evidence type="ECO:0008006" key="6">
    <source>
        <dbReference type="Google" id="ProtNLM"/>
    </source>
</evidence>
<dbReference type="PANTHER" id="PTHR45737">
    <property type="entry name" value="VON WILLEBRAND FACTOR A DOMAIN-CONTAINING PROTEIN 5A"/>
    <property type="match status" value="1"/>
</dbReference>
<evidence type="ECO:0000256" key="1">
    <source>
        <dbReference type="SAM" id="MobiDB-lite"/>
    </source>
</evidence>
<dbReference type="Gene3D" id="3.40.50.410">
    <property type="entry name" value="von Willebrand factor, type A domain"/>
    <property type="match status" value="1"/>
</dbReference>
<sequence>MTIEVGDWLSKPSTGVLPPSGVFIEGGEKPIPVPLRRRDVSAIVYAAASFSDTKETLSYVSDVECSAVFRFPLPPRAAVYRFRAVFGDREVVTKVKPRAAAREEFDLAVSQGHSAVHMSQHEAGASVFEVSLGNLEAHTEVTVEFSYLRLLDAFGGTLEWSHTATWVPPYVGSAGDVATGVDKVASALPSFAAKVTYALSYEVTVRAEAGTVRAIESPEPVAVERPVPSTSGSAGEEEVWRVRLSEQVADPSKDLTLAIELDPKAARRSGLRVQRTPTSRGGEQRTVALATFVPPLPSASASAAAGESSKQQLRKEIWFVVDCSGSMSGSPIQQARQAALFFVRDLPVDSGVRFNVTVFGSSHNSLYNSCKPYDSKTEKEAVAWIQNKVHANLGGTEILATLQHIYSSPIAAGYTREIIFLTDGGISGHEEQAVYDLVNPKANKPVPAASHTHVLSLGIGHGVHRALLDGMSVRSDGAAVYVVDDEAIAAKTAFLKKASTAAGAVLRPRLVARNALVRPAPHVLPQRVFAGEPLHVLMEVVSAEPDASVELTAEWADPAAAGSAAPLTLCLPLGPALASSAEEGEALPVLHAMAYIGSLMAGTSPLHVRPDGTPLAAPPSADTVKEAVVRLAVAEHLVTPHTSAVGVSLRRDPAAPEAGANVVEVPLQLPHGRALWGTAPGSAGPLAVCSYGAPLAMAPRRNIMATGSPTVMMMRCSAAPPPPPCPMPQMAMGGGGGRSRCAAFDSAEWSLARGEKIGDLVCMSESLKCDADMFVKQGKALKKKSAAASLGGAVGALFGGLFGSGGGSSRGSASAAAAATPSAAMAAPAPVGGGGRAASPCAAEPQAEQEEACRGMSYGGVQQKEAAARRSRSRSRSRSISPPAPAAAAVSPPRSQLRGSELLAFLNLKRTTQGYWAAGAELAAALGVPASDLAAVDGDAGSRASASAAAALRPAGLTDDAWATVVVLAVLRRCLAAQREVWADMEAKALGWLAAAWPEGGRSVGSTVLALAKALSVSEA</sequence>
<keyword evidence="5" id="KW-1185">Reference proteome</keyword>
<dbReference type="Proteomes" id="UP000613740">
    <property type="component" value="Unassembled WGS sequence"/>
</dbReference>
<feature type="domain" description="VWFA" evidence="2">
    <location>
        <begin position="316"/>
        <end position="498"/>
    </location>
</feature>
<dbReference type="InterPro" id="IPR002035">
    <property type="entry name" value="VWF_A"/>
</dbReference>
<dbReference type="AlphaFoldDB" id="A0A835W9I8"/>
<name>A0A835W9I8_9CHLO</name>
<feature type="compositionally biased region" description="Low complexity" evidence="1">
    <location>
        <begin position="878"/>
        <end position="893"/>
    </location>
</feature>
<gene>
    <name evidence="4" type="ORF">HYH02_009348</name>
</gene>
<dbReference type="PROSITE" id="PS50234">
    <property type="entry name" value="VWFA"/>
    <property type="match status" value="1"/>
</dbReference>
<dbReference type="OrthoDB" id="539169at2759"/>
<dbReference type="PROSITE" id="PS51468">
    <property type="entry name" value="VIT"/>
    <property type="match status" value="1"/>
</dbReference>
<protein>
    <recommendedName>
        <fullName evidence="6">VWFA domain-containing protein</fullName>
    </recommendedName>
</protein>